<evidence type="ECO:0000313" key="3">
    <source>
        <dbReference type="Proteomes" id="UP001281003"/>
    </source>
</evidence>
<feature type="signal peptide" evidence="1">
    <location>
        <begin position="1"/>
        <end position="16"/>
    </location>
</feature>
<sequence>MHLITALSLLTALAAASPIINSPRNPDSAPAAAINKRLANSPWIWLKKAESEQFEDSEQASTDNGAAAINKRLANSPWIWLKKAESEEFEDSDQAVDNGAEAVANSDKVKRFAASVPWIWRPKKVDFEQFEDDAADADAAGEGKEGEQK</sequence>
<dbReference type="AlphaFoldDB" id="A0AAE0PP34"/>
<organism evidence="2 3">
    <name type="scientific">Sordaria brevicollis</name>
    <dbReference type="NCBI Taxonomy" id="83679"/>
    <lineage>
        <taxon>Eukaryota</taxon>
        <taxon>Fungi</taxon>
        <taxon>Dikarya</taxon>
        <taxon>Ascomycota</taxon>
        <taxon>Pezizomycotina</taxon>
        <taxon>Sordariomycetes</taxon>
        <taxon>Sordariomycetidae</taxon>
        <taxon>Sordariales</taxon>
        <taxon>Sordariaceae</taxon>
        <taxon>Sordaria</taxon>
    </lineage>
</organism>
<keyword evidence="3" id="KW-1185">Reference proteome</keyword>
<accession>A0AAE0PP34</accession>
<dbReference type="Proteomes" id="UP001281003">
    <property type="component" value="Unassembled WGS sequence"/>
</dbReference>
<feature type="chain" id="PRO_5042225591" evidence="1">
    <location>
        <begin position="17"/>
        <end position="149"/>
    </location>
</feature>
<name>A0AAE0PP34_SORBR</name>
<reference evidence="2" key="2">
    <citation type="submission" date="2023-07" db="EMBL/GenBank/DDBJ databases">
        <authorList>
            <consortium name="Lawrence Berkeley National Laboratory"/>
            <person name="Haridas S."/>
            <person name="Hensen N."/>
            <person name="Bonometti L."/>
            <person name="Westerberg I."/>
            <person name="Brannstrom I.O."/>
            <person name="Guillou S."/>
            <person name="Cros-Aarteil S."/>
            <person name="Calhoun S."/>
            <person name="Kuo A."/>
            <person name="Mondo S."/>
            <person name="Pangilinan J."/>
            <person name="Riley R."/>
            <person name="LaButti K."/>
            <person name="Andreopoulos B."/>
            <person name="Lipzen A."/>
            <person name="Chen C."/>
            <person name="Yanf M."/>
            <person name="Daum C."/>
            <person name="Ng V."/>
            <person name="Clum A."/>
            <person name="Steindorff A."/>
            <person name="Ohm R."/>
            <person name="Martin F."/>
            <person name="Silar P."/>
            <person name="Natvig D."/>
            <person name="Lalanne C."/>
            <person name="Gautier V."/>
            <person name="Ament-velasquez S.L."/>
            <person name="Kruys A."/>
            <person name="Hutchinson M.I."/>
            <person name="Powell A.J."/>
            <person name="Barry K."/>
            <person name="Miller A.N."/>
            <person name="Grigoriev I.V."/>
            <person name="Debuchy R."/>
            <person name="Gladieux P."/>
            <person name="Thoren M.H."/>
            <person name="Johannesson H."/>
        </authorList>
    </citation>
    <scope>NUCLEOTIDE SEQUENCE</scope>
    <source>
        <strain evidence="2">FGSC 1904</strain>
    </source>
</reference>
<keyword evidence="1" id="KW-0732">Signal</keyword>
<dbReference type="EMBL" id="JAUTDP010000001">
    <property type="protein sequence ID" value="KAK3403437.1"/>
    <property type="molecule type" value="Genomic_DNA"/>
</dbReference>
<evidence type="ECO:0000256" key="1">
    <source>
        <dbReference type="SAM" id="SignalP"/>
    </source>
</evidence>
<reference evidence="2" key="1">
    <citation type="journal article" date="2023" name="Mol. Phylogenet. Evol.">
        <title>Genome-scale phylogeny and comparative genomics of the fungal order Sordariales.</title>
        <authorList>
            <person name="Hensen N."/>
            <person name="Bonometti L."/>
            <person name="Westerberg I."/>
            <person name="Brannstrom I.O."/>
            <person name="Guillou S."/>
            <person name="Cros-Aarteil S."/>
            <person name="Calhoun S."/>
            <person name="Haridas S."/>
            <person name="Kuo A."/>
            <person name="Mondo S."/>
            <person name="Pangilinan J."/>
            <person name="Riley R."/>
            <person name="LaButti K."/>
            <person name="Andreopoulos B."/>
            <person name="Lipzen A."/>
            <person name="Chen C."/>
            <person name="Yan M."/>
            <person name="Daum C."/>
            <person name="Ng V."/>
            <person name="Clum A."/>
            <person name="Steindorff A."/>
            <person name="Ohm R.A."/>
            <person name="Martin F."/>
            <person name="Silar P."/>
            <person name="Natvig D.O."/>
            <person name="Lalanne C."/>
            <person name="Gautier V."/>
            <person name="Ament-Velasquez S.L."/>
            <person name="Kruys A."/>
            <person name="Hutchinson M.I."/>
            <person name="Powell A.J."/>
            <person name="Barry K."/>
            <person name="Miller A.N."/>
            <person name="Grigoriev I.V."/>
            <person name="Debuchy R."/>
            <person name="Gladieux P."/>
            <person name="Hiltunen Thoren M."/>
            <person name="Johannesson H."/>
        </authorList>
    </citation>
    <scope>NUCLEOTIDE SEQUENCE</scope>
    <source>
        <strain evidence="2">FGSC 1904</strain>
    </source>
</reference>
<evidence type="ECO:0000313" key="2">
    <source>
        <dbReference type="EMBL" id="KAK3403437.1"/>
    </source>
</evidence>
<comment type="caution">
    <text evidence="2">The sequence shown here is derived from an EMBL/GenBank/DDBJ whole genome shotgun (WGS) entry which is preliminary data.</text>
</comment>
<protein>
    <submittedName>
        <fullName evidence="2">Uncharacterized protein</fullName>
    </submittedName>
</protein>
<proteinExistence type="predicted"/>
<gene>
    <name evidence="2" type="ORF">B0T20DRAFT_475224</name>
</gene>